<evidence type="ECO:0000313" key="1">
    <source>
        <dbReference type="EMBL" id="PRP74589.1"/>
    </source>
</evidence>
<dbReference type="EMBL" id="MDYQ01000451">
    <property type="protein sequence ID" value="PRP74589.1"/>
    <property type="molecule type" value="Genomic_DNA"/>
</dbReference>
<accession>A0A2P6MSA5</accession>
<dbReference type="AlphaFoldDB" id="A0A2P6MSA5"/>
<organism evidence="1 2">
    <name type="scientific">Planoprotostelium fungivorum</name>
    <dbReference type="NCBI Taxonomy" id="1890364"/>
    <lineage>
        <taxon>Eukaryota</taxon>
        <taxon>Amoebozoa</taxon>
        <taxon>Evosea</taxon>
        <taxon>Variosea</taxon>
        <taxon>Cavosteliida</taxon>
        <taxon>Cavosteliaceae</taxon>
        <taxon>Planoprotostelium</taxon>
    </lineage>
</organism>
<name>A0A2P6MSA5_9EUKA</name>
<reference evidence="1 2" key="1">
    <citation type="journal article" date="2018" name="Genome Biol. Evol.">
        <title>Multiple Roots of Fruiting Body Formation in Amoebozoa.</title>
        <authorList>
            <person name="Hillmann F."/>
            <person name="Forbes G."/>
            <person name="Novohradska S."/>
            <person name="Ferling I."/>
            <person name="Riege K."/>
            <person name="Groth M."/>
            <person name="Westermann M."/>
            <person name="Marz M."/>
            <person name="Spaller T."/>
            <person name="Winckler T."/>
            <person name="Schaap P."/>
            <person name="Glockner G."/>
        </authorList>
    </citation>
    <scope>NUCLEOTIDE SEQUENCE [LARGE SCALE GENOMIC DNA]</scope>
    <source>
        <strain evidence="1 2">Jena</strain>
    </source>
</reference>
<sequence length="98" mass="10888">MPSLENGLVYFGSSSASVTPLCAAVRLEWRKIHTVSPRETSPEATMTAVPHIVPQSEVNRLWNKYNISGYDSCSALDLRKELSICLYCFATRNLQPGL</sequence>
<protein>
    <submittedName>
        <fullName evidence="1">Uncharacterized protein</fullName>
    </submittedName>
</protein>
<comment type="caution">
    <text evidence="1">The sequence shown here is derived from an EMBL/GenBank/DDBJ whole genome shotgun (WGS) entry which is preliminary data.</text>
</comment>
<dbReference type="Proteomes" id="UP000241769">
    <property type="component" value="Unassembled WGS sequence"/>
</dbReference>
<proteinExistence type="predicted"/>
<gene>
    <name evidence="1" type="ORF">PROFUN_14878</name>
</gene>
<evidence type="ECO:0000313" key="2">
    <source>
        <dbReference type="Proteomes" id="UP000241769"/>
    </source>
</evidence>
<dbReference type="InParanoid" id="A0A2P6MSA5"/>
<keyword evidence="2" id="KW-1185">Reference proteome</keyword>